<dbReference type="GO" id="GO:0005777">
    <property type="term" value="C:peroxisome"/>
    <property type="evidence" value="ECO:0007669"/>
    <property type="project" value="TreeGrafter"/>
</dbReference>
<evidence type="ECO:0000256" key="7">
    <source>
        <dbReference type="SAM" id="MobiDB-lite"/>
    </source>
</evidence>
<feature type="region of interest" description="Disordered" evidence="7">
    <location>
        <begin position="1"/>
        <end position="88"/>
    </location>
</feature>
<evidence type="ECO:0000256" key="5">
    <source>
        <dbReference type="ARBA" id="ARBA00023002"/>
    </source>
</evidence>
<dbReference type="GO" id="GO:0004846">
    <property type="term" value="F:urate oxidase activity"/>
    <property type="evidence" value="ECO:0007669"/>
    <property type="project" value="UniProtKB-EC"/>
</dbReference>
<dbReference type="Gene3D" id="3.10.270.10">
    <property type="entry name" value="Urate Oxidase"/>
    <property type="match status" value="1"/>
</dbReference>
<evidence type="ECO:0000256" key="2">
    <source>
        <dbReference type="ARBA" id="ARBA00009760"/>
    </source>
</evidence>
<feature type="compositionally biased region" description="Basic and acidic residues" evidence="7">
    <location>
        <begin position="54"/>
        <end position="73"/>
    </location>
</feature>
<evidence type="ECO:0000313" key="8">
    <source>
        <dbReference type="EMBL" id="KAK2080422.1"/>
    </source>
</evidence>
<comment type="pathway">
    <text evidence="1">Purine metabolism; urate degradation; (S)-allantoin from urate: step 1/3.</text>
</comment>
<name>A0AAD9IPA1_PROWI</name>
<organism evidence="8 9">
    <name type="scientific">Prototheca wickerhamii</name>
    <dbReference type="NCBI Taxonomy" id="3111"/>
    <lineage>
        <taxon>Eukaryota</taxon>
        <taxon>Viridiplantae</taxon>
        <taxon>Chlorophyta</taxon>
        <taxon>core chlorophytes</taxon>
        <taxon>Trebouxiophyceae</taxon>
        <taxon>Chlorellales</taxon>
        <taxon>Chlorellaceae</taxon>
        <taxon>Prototheca</taxon>
    </lineage>
</organism>
<sequence length="398" mass="43107">MFTSRSGSGFGFGDDVFDEAPTGTTGDAEPSPVGNSEVPTPSVEAKPNVAGDEAVGREAEEAGAHPMVTDREPSGAGLELPPEPASLTPQDRWASLRLEIKDTVEVSWHVDEFGDQHLRARDAAAGVTVHHFAEFEVFTMLESDMEHAFLTESCEGMTPTDTQKNIVYVVAKEMAEPCGPEELAVAVAKKFVDEYPLVSRAKVRVELKPWRRLIGNDGAPHDHGFVAAGTETRTAFASLGKDGSLALQGGVRDLKVLKTTQSGYAGFLKDKYTNLGDSFDRIVATSVTATWRYTRRPACYDAAFAAIKAAFCDAFYGPSKGGLYSPSVQFTLYDMAQRALRRVPEIDSVFLNMPNLHFVPCAPITSTFDNDVYVATSEPHGNIEAVVTRQQAVPHAKL</sequence>
<gene>
    <name evidence="8" type="ORF">QBZ16_000275</name>
</gene>
<dbReference type="EMBL" id="JASFZW010000001">
    <property type="protein sequence ID" value="KAK2080422.1"/>
    <property type="molecule type" value="Genomic_DNA"/>
</dbReference>
<protein>
    <recommendedName>
        <fullName evidence="3">factor independent urate hydroxylase</fullName>
        <ecNumber evidence="3">1.7.3.3</ecNumber>
    </recommendedName>
    <alternativeName>
        <fullName evidence="6">Urate oxidase</fullName>
    </alternativeName>
</protein>
<comment type="caution">
    <text evidence="8">The sequence shown here is derived from an EMBL/GenBank/DDBJ whole genome shotgun (WGS) entry which is preliminary data.</text>
</comment>
<accession>A0AAD9IPA1</accession>
<evidence type="ECO:0000256" key="4">
    <source>
        <dbReference type="ARBA" id="ARBA00022631"/>
    </source>
</evidence>
<dbReference type="PANTHER" id="PTHR42874:SF1">
    <property type="entry name" value="URICASE"/>
    <property type="match status" value="1"/>
</dbReference>
<dbReference type="PANTHER" id="PTHR42874">
    <property type="entry name" value="URICASE"/>
    <property type="match status" value="1"/>
</dbReference>
<proteinExistence type="inferred from homology"/>
<dbReference type="NCBIfam" id="TIGR03383">
    <property type="entry name" value="urate_oxi"/>
    <property type="match status" value="1"/>
</dbReference>
<keyword evidence="4" id="KW-0659">Purine metabolism</keyword>
<dbReference type="SUPFAM" id="SSF55620">
    <property type="entry name" value="Tetrahydrobiopterin biosynthesis enzymes-like"/>
    <property type="match status" value="2"/>
</dbReference>
<evidence type="ECO:0000256" key="6">
    <source>
        <dbReference type="ARBA" id="ARBA00031317"/>
    </source>
</evidence>
<evidence type="ECO:0000313" key="9">
    <source>
        <dbReference type="Proteomes" id="UP001255856"/>
    </source>
</evidence>
<dbReference type="AlphaFoldDB" id="A0AAD9IPA1"/>
<keyword evidence="5" id="KW-0560">Oxidoreductase</keyword>
<keyword evidence="9" id="KW-1185">Reference proteome</keyword>
<dbReference type="GO" id="GO:0006145">
    <property type="term" value="P:purine nucleobase catabolic process"/>
    <property type="evidence" value="ECO:0007669"/>
    <property type="project" value="TreeGrafter"/>
</dbReference>
<evidence type="ECO:0000256" key="3">
    <source>
        <dbReference type="ARBA" id="ARBA00012598"/>
    </source>
</evidence>
<comment type="similarity">
    <text evidence="2">Belongs to the uricase family.</text>
</comment>
<dbReference type="Pfam" id="PF01014">
    <property type="entry name" value="Uricase"/>
    <property type="match status" value="2"/>
</dbReference>
<dbReference type="PRINTS" id="PR00093">
    <property type="entry name" value="URICASE"/>
</dbReference>
<dbReference type="EC" id="1.7.3.3" evidence="3"/>
<dbReference type="InterPro" id="IPR002042">
    <property type="entry name" value="Uricase"/>
</dbReference>
<reference evidence="8" key="1">
    <citation type="submission" date="2021-01" db="EMBL/GenBank/DDBJ databases">
        <authorList>
            <person name="Eckstrom K.M.E."/>
        </authorList>
    </citation>
    <scope>NUCLEOTIDE SEQUENCE</scope>
    <source>
        <strain evidence="8">UVCC 0001</strain>
    </source>
</reference>
<dbReference type="Proteomes" id="UP001255856">
    <property type="component" value="Unassembled WGS sequence"/>
</dbReference>
<evidence type="ECO:0000256" key="1">
    <source>
        <dbReference type="ARBA" id="ARBA00004831"/>
    </source>
</evidence>
<dbReference type="GO" id="GO:0019628">
    <property type="term" value="P:urate catabolic process"/>
    <property type="evidence" value="ECO:0007669"/>
    <property type="project" value="TreeGrafter"/>
</dbReference>